<keyword evidence="1" id="KW-0472">Membrane</keyword>
<dbReference type="OrthoDB" id="4094798at2"/>
<proteinExistence type="predicted"/>
<protein>
    <recommendedName>
        <fullName evidence="4">ABC transporter permease</fullName>
    </recommendedName>
</protein>
<dbReference type="Proteomes" id="UP000287188">
    <property type="component" value="Unassembled WGS sequence"/>
</dbReference>
<comment type="caution">
    <text evidence="2">The sequence shown here is derived from an EMBL/GenBank/DDBJ whole genome shotgun (WGS) entry which is preliminary data.</text>
</comment>
<feature type="transmembrane region" description="Helical" evidence="1">
    <location>
        <begin position="110"/>
        <end position="131"/>
    </location>
</feature>
<evidence type="ECO:0000256" key="1">
    <source>
        <dbReference type="SAM" id="Phobius"/>
    </source>
</evidence>
<keyword evidence="3" id="KW-1185">Reference proteome</keyword>
<reference evidence="3" key="1">
    <citation type="submission" date="2018-12" db="EMBL/GenBank/DDBJ databases">
        <title>Tengunoibacter tsumagoiensis gen. nov., sp. nov., Dictyobacter kobayashii sp. nov., D. alpinus sp. nov., and D. joshuensis sp. nov. and description of Dictyobacteraceae fam. nov. within the order Ktedonobacterales isolated from Tengu-no-mugimeshi.</title>
        <authorList>
            <person name="Wang C.M."/>
            <person name="Zheng Y."/>
            <person name="Sakai Y."/>
            <person name="Toyoda A."/>
            <person name="Minakuchi Y."/>
            <person name="Abe K."/>
            <person name="Yokota A."/>
            <person name="Yabe S."/>
        </authorList>
    </citation>
    <scope>NUCLEOTIDE SEQUENCE [LARGE SCALE GENOMIC DNA]</scope>
    <source>
        <strain evidence="3">Uno11</strain>
    </source>
</reference>
<keyword evidence="1" id="KW-0812">Transmembrane</keyword>
<evidence type="ECO:0000313" key="2">
    <source>
        <dbReference type="EMBL" id="GCE22406.1"/>
    </source>
</evidence>
<organism evidence="2 3">
    <name type="scientific">Dictyobacter kobayashii</name>
    <dbReference type="NCBI Taxonomy" id="2014872"/>
    <lineage>
        <taxon>Bacteria</taxon>
        <taxon>Bacillati</taxon>
        <taxon>Chloroflexota</taxon>
        <taxon>Ktedonobacteria</taxon>
        <taxon>Ktedonobacterales</taxon>
        <taxon>Dictyobacteraceae</taxon>
        <taxon>Dictyobacter</taxon>
    </lineage>
</organism>
<dbReference type="AlphaFoldDB" id="A0A402ATE5"/>
<name>A0A402ATE5_9CHLR</name>
<feature type="transmembrane region" description="Helical" evidence="1">
    <location>
        <begin position="143"/>
        <end position="169"/>
    </location>
</feature>
<gene>
    <name evidence="2" type="ORF">KDK_62060</name>
</gene>
<evidence type="ECO:0008006" key="4">
    <source>
        <dbReference type="Google" id="ProtNLM"/>
    </source>
</evidence>
<feature type="transmembrane region" description="Helical" evidence="1">
    <location>
        <begin position="176"/>
        <end position="194"/>
    </location>
</feature>
<feature type="transmembrane region" description="Helical" evidence="1">
    <location>
        <begin position="232"/>
        <end position="252"/>
    </location>
</feature>
<sequence>MSSAQAQFFGICRYEFSMQLRRPSLWIFFGLLATYGYFVMGGGPSLFATTQQELATHSLIYTVVDSVASGELLLPLCVGCLLADRLVRDRRVKVDELFNTMRAPVQRRLWGKYVGSLAATLVPLLIVFSFFQGHILVASHNVLVIPLFIGAFLLVALPGILFVTAFSLACPMVMPLPLYQFLFAGYWLWGNLFLKQQVLPTLSRTILTPSGALIANGFFGVNTDLLGITPPLAAVASMIVLVSIAALVMLLLGRWLKWQQWH</sequence>
<dbReference type="EMBL" id="BIFS01000002">
    <property type="protein sequence ID" value="GCE22406.1"/>
    <property type="molecule type" value="Genomic_DNA"/>
</dbReference>
<accession>A0A402ATE5</accession>
<evidence type="ECO:0000313" key="3">
    <source>
        <dbReference type="Proteomes" id="UP000287188"/>
    </source>
</evidence>
<keyword evidence="1" id="KW-1133">Transmembrane helix</keyword>
<dbReference type="RefSeq" id="WP_126555182.1">
    <property type="nucleotide sequence ID" value="NZ_BIFS01000002.1"/>
</dbReference>
<feature type="transmembrane region" description="Helical" evidence="1">
    <location>
        <begin position="59"/>
        <end position="83"/>
    </location>
</feature>
<feature type="transmembrane region" description="Helical" evidence="1">
    <location>
        <begin position="25"/>
        <end position="47"/>
    </location>
</feature>